<keyword evidence="3 6" id="KW-1133">Transmembrane helix</keyword>
<protein>
    <submittedName>
        <fullName evidence="7">Uncharacterized protein</fullName>
    </submittedName>
</protein>
<feature type="transmembrane region" description="Helical" evidence="6">
    <location>
        <begin position="197"/>
        <end position="222"/>
    </location>
</feature>
<feature type="transmembrane region" description="Helical" evidence="6">
    <location>
        <begin position="330"/>
        <end position="350"/>
    </location>
</feature>
<dbReference type="InterPro" id="IPR011701">
    <property type="entry name" value="MFS"/>
</dbReference>
<feature type="transmembrane region" description="Helical" evidence="6">
    <location>
        <begin position="73"/>
        <end position="93"/>
    </location>
</feature>
<dbReference type="SUPFAM" id="SSF103473">
    <property type="entry name" value="MFS general substrate transporter"/>
    <property type="match status" value="1"/>
</dbReference>
<dbReference type="AlphaFoldDB" id="A0AAN9Y1Q4"/>
<keyword evidence="8" id="KW-1185">Reference proteome</keyword>
<gene>
    <name evidence="7" type="ORF">V9T40_013994</name>
</gene>
<reference evidence="7 8" key="1">
    <citation type="submission" date="2024-03" db="EMBL/GenBank/DDBJ databases">
        <title>Adaptation during the transition from Ophiocordyceps entomopathogen to insect associate is accompanied by gene loss and intensified selection.</title>
        <authorList>
            <person name="Ward C.M."/>
            <person name="Onetto C.A."/>
            <person name="Borneman A.R."/>
        </authorList>
    </citation>
    <scope>NUCLEOTIDE SEQUENCE [LARGE SCALE GENOMIC DNA]</scope>
    <source>
        <strain evidence="7">AWRI1</strain>
        <tissue evidence="7">Single Adult Female</tissue>
    </source>
</reference>
<feature type="transmembrane region" description="Helical" evidence="6">
    <location>
        <begin position="356"/>
        <end position="381"/>
    </location>
</feature>
<keyword evidence="4 6" id="KW-0472">Membrane</keyword>
<dbReference type="EMBL" id="JBBCAQ010000033">
    <property type="protein sequence ID" value="KAK7582549.1"/>
    <property type="molecule type" value="Genomic_DNA"/>
</dbReference>
<dbReference type="PANTHER" id="PTHR23507:SF1">
    <property type="entry name" value="FI18259P1-RELATED"/>
    <property type="match status" value="1"/>
</dbReference>
<evidence type="ECO:0000256" key="6">
    <source>
        <dbReference type="SAM" id="Phobius"/>
    </source>
</evidence>
<feature type="transmembrane region" description="Helical" evidence="6">
    <location>
        <begin position="173"/>
        <end position="191"/>
    </location>
</feature>
<feature type="transmembrane region" description="Helical" evidence="6">
    <location>
        <begin position="133"/>
        <end position="161"/>
    </location>
</feature>
<comment type="subcellular location">
    <subcellularLocation>
        <location evidence="1">Membrane</location>
        <topology evidence="1">Multi-pass membrane protein</topology>
    </subcellularLocation>
</comment>
<evidence type="ECO:0000256" key="3">
    <source>
        <dbReference type="ARBA" id="ARBA00022989"/>
    </source>
</evidence>
<evidence type="ECO:0000256" key="5">
    <source>
        <dbReference type="SAM" id="MobiDB-lite"/>
    </source>
</evidence>
<feature type="transmembrane region" description="Helical" evidence="6">
    <location>
        <begin position="105"/>
        <end position="127"/>
    </location>
</feature>
<sequence>MISPKFSWEWWKWLKHISLEPSYFLYIIASTMLDFVNTNLYLQKACRINAISEPNLDTPCDDTEKGVTFVANVNTYILTVKMFVIVIGIIIYSSWSDQAGKKRKFFIMLPMVGLVLESAFQAVYSYFWYLDPLYAAITSAILQMIFGNFPTLQIFGSMYVADVVDMRNRTMRMGFLMTIKVIGFLLSKSISGYLLHFLGFFICYLTCFALGCITLILAYVLIKDISVPLKKKMSWCSVFNVCRLIESFKIVLGNRSTKHKVTVLLIFFMFSLLMFVHVGQESVQYLYLRFIFDWNEQMYSTFLFYGSVGTIVGTLFSSIFLSRILNIHDGIIGIVATTWDAAIAISYLFANENWQLLLISGMDIFFGVSITVCISLVTKFYDSSEMGRLRWQSSQAPKRAAMGGSRPQNLGTPPNVGYYLRARADQRAPE</sequence>
<comment type="caution">
    <text evidence="7">The sequence shown here is derived from an EMBL/GenBank/DDBJ whole genome shotgun (WGS) entry which is preliminary data.</text>
</comment>
<feature type="transmembrane region" description="Helical" evidence="6">
    <location>
        <begin position="299"/>
        <end position="321"/>
    </location>
</feature>
<feature type="transmembrane region" description="Helical" evidence="6">
    <location>
        <begin position="261"/>
        <end position="279"/>
    </location>
</feature>
<evidence type="ECO:0000313" key="8">
    <source>
        <dbReference type="Proteomes" id="UP001367676"/>
    </source>
</evidence>
<keyword evidence="2 6" id="KW-0812">Transmembrane</keyword>
<evidence type="ECO:0000256" key="1">
    <source>
        <dbReference type="ARBA" id="ARBA00004141"/>
    </source>
</evidence>
<dbReference type="Pfam" id="PF07690">
    <property type="entry name" value="MFS_1"/>
    <property type="match status" value="1"/>
</dbReference>
<dbReference type="Proteomes" id="UP001367676">
    <property type="component" value="Unassembled WGS sequence"/>
</dbReference>
<accession>A0AAN9Y1Q4</accession>
<dbReference type="GO" id="GO:0022857">
    <property type="term" value="F:transmembrane transporter activity"/>
    <property type="evidence" value="ECO:0007669"/>
    <property type="project" value="InterPro"/>
</dbReference>
<dbReference type="GO" id="GO:0016020">
    <property type="term" value="C:membrane"/>
    <property type="evidence" value="ECO:0007669"/>
    <property type="project" value="UniProtKB-SubCell"/>
</dbReference>
<evidence type="ECO:0000256" key="4">
    <source>
        <dbReference type="ARBA" id="ARBA00023136"/>
    </source>
</evidence>
<proteinExistence type="predicted"/>
<feature type="region of interest" description="Disordered" evidence="5">
    <location>
        <begin position="395"/>
        <end position="416"/>
    </location>
</feature>
<organism evidence="7 8">
    <name type="scientific">Parthenolecanium corni</name>
    <dbReference type="NCBI Taxonomy" id="536013"/>
    <lineage>
        <taxon>Eukaryota</taxon>
        <taxon>Metazoa</taxon>
        <taxon>Ecdysozoa</taxon>
        <taxon>Arthropoda</taxon>
        <taxon>Hexapoda</taxon>
        <taxon>Insecta</taxon>
        <taxon>Pterygota</taxon>
        <taxon>Neoptera</taxon>
        <taxon>Paraneoptera</taxon>
        <taxon>Hemiptera</taxon>
        <taxon>Sternorrhyncha</taxon>
        <taxon>Coccoidea</taxon>
        <taxon>Coccidae</taxon>
        <taxon>Parthenolecanium</taxon>
    </lineage>
</organism>
<evidence type="ECO:0000313" key="7">
    <source>
        <dbReference type="EMBL" id="KAK7582549.1"/>
    </source>
</evidence>
<dbReference type="InterPro" id="IPR036259">
    <property type="entry name" value="MFS_trans_sf"/>
</dbReference>
<dbReference type="PANTHER" id="PTHR23507">
    <property type="entry name" value="ZGC:174356"/>
    <property type="match status" value="1"/>
</dbReference>
<dbReference type="Gene3D" id="1.20.1250.20">
    <property type="entry name" value="MFS general substrate transporter like domains"/>
    <property type="match status" value="1"/>
</dbReference>
<name>A0AAN9Y1Q4_9HEMI</name>
<evidence type="ECO:0000256" key="2">
    <source>
        <dbReference type="ARBA" id="ARBA00022692"/>
    </source>
</evidence>